<dbReference type="Pfam" id="PF07714">
    <property type="entry name" value="PK_Tyr_Ser-Thr"/>
    <property type="match status" value="1"/>
</dbReference>
<organism evidence="13 14">
    <name type="scientific">Heracleum sosnowskyi</name>
    <dbReference type="NCBI Taxonomy" id="360622"/>
    <lineage>
        <taxon>Eukaryota</taxon>
        <taxon>Viridiplantae</taxon>
        <taxon>Streptophyta</taxon>
        <taxon>Embryophyta</taxon>
        <taxon>Tracheophyta</taxon>
        <taxon>Spermatophyta</taxon>
        <taxon>Magnoliopsida</taxon>
        <taxon>eudicotyledons</taxon>
        <taxon>Gunneridae</taxon>
        <taxon>Pentapetalae</taxon>
        <taxon>asterids</taxon>
        <taxon>campanulids</taxon>
        <taxon>Apiales</taxon>
        <taxon>Apiaceae</taxon>
        <taxon>Apioideae</taxon>
        <taxon>apioid superclade</taxon>
        <taxon>Tordylieae</taxon>
        <taxon>Tordyliinae</taxon>
        <taxon>Heracleum</taxon>
    </lineage>
</organism>
<dbReference type="EMBL" id="JAUIZM010000018">
    <property type="protein sequence ID" value="KAK1352182.1"/>
    <property type="molecule type" value="Genomic_DNA"/>
</dbReference>
<dbReference type="PANTHER" id="PTHR48056">
    <property type="entry name" value="LRR RECEPTOR-LIKE SERINE/THREONINE-PROTEIN KINASE-RELATED"/>
    <property type="match status" value="1"/>
</dbReference>
<keyword evidence="4" id="KW-0433">Leucine-rich repeat</keyword>
<keyword evidence="13" id="KW-0675">Receptor</keyword>
<keyword evidence="6" id="KW-0677">Repeat</keyword>
<evidence type="ECO:0000256" key="1">
    <source>
        <dbReference type="ARBA" id="ARBA00004167"/>
    </source>
</evidence>
<name>A0AAD8GPQ6_9APIA</name>
<keyword evidence="10" id="KW-0325">Glycoprotein</keyword>
<sequence length="795" mass="87406">MANFSSLGYFNASRFSLPGSIPEWFGVRLSGLKVLDLRGCSIVGGIPNSLGNLSSLAVLDLSDNGLTGFVPESLSRLEGLSVLDLSRNLLVGSVPASFGFLRNLTLLDLSKNNLSGFIPPDIGLLTKLEVLNLSGNGMSSLVPSQLGDLSSLVDLDLSFNSFSGSLGLDLRVLRNLRRMVFGNNRLSGSLSGKLFAELTQLQVIVLSHNDFSGEFPDILWSMPSVRFLDASENMFTGTLPNSSWTATASPAVYNLSENMFYGDLMDVMRRFSVIDLSNNYFKGKVSECARKSAILYRNCFRGESSQRSVAACASFYSKRRLPFDNFGLPVKRPPPPKFDEKSQRNTIILPVVLGGLGLIAIVIIFLLLLILCTCKRRITNQRVTSVGPLATDVIPKESLQLLSLGKGFTYQQILRATREFSDANLIKHGRSGDLFLGVLECGVCVVIKRISSPVKDAYLPELNFFSNVSHPRFVPLLGHCLNNESERFLIYKYMLKGDLSSSLYRTESSDGDSLQSLDWITRLKIAVGVAEALSYLHHECTPPLVHRDVQASSIFLDDKFEVRLGSLNEVCAQEGNIHQSRITRLLRLPQTSEQGPSGTPTTTCAYDVYCLGKVLLELVTGKMGLSTSSDGTMKEWLEEALPYISIHDKELLTNIVDPSLIIDEDLLEEVWAMAIVAKSCLNPRPAKRPLVRYILKALENPLKVVREESPSSARLRTVSSKGSWSAGLFGSWRWRSSSDVASHPAAIPLNKAEGGISYKHSVTQSSQGSVQNAGGDHLYIFSEPLEEDMVRPHKD</sequence>
<keyword evidence="11" id="KW-0812">Transmembrane</keyword>
<evidence type="ECO:0000313" key="13">
    <source>
        <dbReference type="EMBL" id="KAK1352182.1"/>
    </source>
</evidence>
<accession>A0AAD8GPQ6</accession>
<comment type="caution">
    <text evidence="13">The sequence shown here is derived from an EMBL/GenBank/DDBJ whole genome shotgun (WGS) entry which is preliminary data.</text>
</comment>
<dbReference type="InterPro" id="IPR000719">
    <property type="entry name" value="Prot_kinase_dom"/>
</dbReference>
<dbReference type="InterPro" id="IPR011009">
    <property type="entry name" value="Kinase-like_dom_sf"/>
</dbReference>
<keyword evidence="13" id="KW-0418">Kinase</keyword>
<proteinExistence type="predicted"/>
<dbReference type="PANTHER" id="PTHR48056:SF81">
    <property type="entry name" value="RECEPTOR PROTEIN-TYROSINE KINASE CEPR1"/>
    <property type="match status" value="1"/>
</dbReference>
<evidence type="ECO:0000256" key="10">
    <source>
        <dbReference type="ARBA" id="ARBA00023180"/>
    </source>
</evidence>
<evidence type="ECO:0000256" key="7">
    <source>
        <dbReference type="ARBA" id="ARBA00022741"/>
    </source>
</evidence>
<dbReference type="PROSITE" id="PS50011">
    <property type="entry name" value="PROTEIN_KINASE_DOM"/>
    <property type="match status" value="1"/>
</dbReference>
<dbReference type="Pfam" id="PF23598">
    <property type="entry name" value="LRR_14"/>
    <property type="match status" value="1"/>
</dbReference>
<evidence type="ECO:0000256" key="2">
    <source>
        <dbReference type="ARBA" id="ARBA00004236"/>
    </source>
</evidence>
<dbReference type="FunFam" id="3.80.10.10:FF:000383">
    <property type="entry name" value="Leucine-rich repeat receptor protein kinase EMS1"/>
    <property type="match status" value="1"/>
</dbReference>
<evidence type="ECO:0000256" key="4">
    <source>
        <dbReference type="ARBA" id="ARBA00022614"/>
    </source>
</evidence>
<gene>
    <name evidence="13" type="ORF">POM88_053446</name>
</gene>
<dbReference type="AlphaFoldDB" id="A0AAD8GPQ6"/>
<dbReference type="SUPFAM" id="SSF56112">
    <property type="entry name" value="Protein kinase-like (PK-like)"/>
    <property type="match status" value="1"/>
</dbReference>
<keyword evidence="5" id="KW-0732">Signal</keyword>
<keyword evidence="9 11" id="KW-0472">Membrane</keyword>
<dbReference type="GO" id="GO:0033612">
    <property type="term" value="F:receptor serine/threonine kinase binding"/>
    <property type="evidence" value="ECO:0007669"/>
    <property type="project" value="TreeGrafter"/>
</dbReference>
<reference evidence="13" key="2">
    <citation type="submission" date="2023-05" db="EMBL/GenBank/DDBJ databases">
        <authorList>
            <person name="Schelkunov M.I."/>
        </authorList>
    </citation>
    <scope>NUCLEOTIDE SEQUENCE</scope>
    <source>
        <strain evidence="13">Hsosn_3</strain>
        <tissue evidence="13">Leaf</tissue>
    </source>
</reference>
<dbReference type="FunFam" id="1.10.510.10:FF:000448">
    <property type="entry name" value="Putative LRR receptor-like serine/threonine-protein kinase"/>
    <property type="match status" value="1"/>
</dbReference>
<evidence type="ECO:0000259" key="12">
    <source>
        <dbReference type="PROSITE" id="PS50011"/>
    </source>
</evidence>
<dbReference type="InterPro" id="IPR050647">
    <property type="entry name" value="Plant_LRR-RLKs"/>
</dbReference>
<comment type="subcellular location">
    <subcellularLocation>
        <location evidence="2">Cell membrane</location>
    </subcellularLocation>
    <subcellularLocation>
        <location evidence="1">Membrane</location>
        <topology evidence="1">Single-pass membrane protein</topology>
    </subcellularLocation>
</comment>
<dbReference type="FunFam" id="3.30.200.20:FF:000433">
    <property type="entry name" value="Predicted protein"/>
    <property type="match status" value="1"/>
</dbReference>
<evidence type="ECO:0000313" key="14">
    <source>
        <dbReference type="Proteomes" id="UP001237642"/>
    </source>
</evidence>
<dbReference type="InterPro" id="IPR055414">
    <property type="entry name" value="LRR_R13L4/SHOC2-like"/>
</dbReference>
<dbReference type="InterPro" id="IPR003591">
    <property type="entry name" value="Leu-rich_rpt_typical-subtyp"/>
</dbReference>
<dbReference type="GO" id="GO:0004674">
    <property type="term" value="F:protein serine/threonine kinase activity"/>
    <property type="evidence" value="ECO:0007669"/>
    <property type="project" value="UniProtKB-EC"/>
</dbReference>
<evidence type="ECO:0000256" key="5">
    <source>
        <dbReference type="ARBA" id="ARBA00022729"/>
    </source>
</evidence>
<evidence type="ECO:0000256" key="9">
    <source>
        <dbReference type="ARBA" id="ARBA00023136"/>
    </source>
</evidence>
<dbReference type="SUPFAM" id="SSF52058">
    <property type="entry name" value="L domain-like"/>
    <property type="match status" value="1"/>
</dbReference>
<keyword evidence="3" id="KW-1003">Cell membrane</keyword>
<evidence type="ECO:0000256" key="6">
    <source>
        <dbReference type="ARBA" id="ARBA00022737"/>
    </source>
</evidence>
<dbReference type="InterPro" id="IPR001245">
    <property type="entry name" value="Ser-Thr/Tyr_kinase_cat_dom"/>
</dbReference>
<dbReference type="PRINTS" id="PR00019">
    <property type="entry name" value="LEURICHRPT"/>
</dbReference>
<feature type="transmembrane region" description="Helical" evidence="11">
    <location>
        <begin position="347"/>
        <end position="372"/>
    </location>
</feature>
<dbReference type="Gene3D" id="1.10.510.10">
    <property type="entry name" value="Transferase(Phosphotransferase) domain 1"/>
    <property type="match status" value="1"/>
</dbReference>
<dbReference type="InterPro" id="IPR032675">
    <property type="entry name" value="LRR_dom_sf"/>
</dbReference>
<protein>
    <submittedName>
        <fullName evidence="13">LRR receptor-like serine/threonine-protein kinase</fullName>
    </submittedName>
</protein>
<keyword evidence="13" id="KW-0808">Transferase</keyword>
<keyword evidence="14" id="KW-1185">Reference proteome</keyword>
<dbReference type="FunFam" id="3.80.10.10:FF:000041">
    <property type="entry name" value="LRR receptor-like serine/threonine-protein kinase ERECTA"/>
    <property type="match status" value="1"/>
</dbReference>
<dbReference type="Gene3D" id="3.30.200.20">
    <property type="entry name" value="Phosphorylase Kinase, domain 1"/>
    <property type="match status" value="1"/>
</dbReference>
<dbReference type="GO" id="GO:0005524">
    <property type="term" value="F:ATP binding"/>
    <property type="evidence" value="ECO:0007669"/>
    <property type="project" value="UniProtKB-KW"/>
</dbReference>
<keyword evidence="8" id="KW-0067">ATP-binding</keyword>
<dbReference type="SMART" id="SM00369">
    <property type="entry name" value="LRR_TYP"/>
    <property type="match status" value="5"/>
</dbReference>
<dbReference type="Proteomes" id="UP001237642">
    <property type="component" value="Unassembled WGS sequence"/>
</dbReference>
<evidence type="ECO:0000256" key="8">
    <source>
        <dbReference type="ARBA" id="ARBA00022840"/>
    </source>
</evidence>
<evidence type="ECO:0000256" key="11">
    <source>
        <dbReference type="SAM" id="Phobius"/>
    </source>
</evidence>
<keyword evidence="7" id="KW-0547">Nucleotide-binding</keyword>
<dbReference type="Gene3D" id="3.80.10.10">
    <property type="entry name" value="Ribonuclease Inhibitor"/>
    <property type="match status" value="1"/>
</dbReference>
<feature type="domain" description="Protein kinase" evidence="12">
    <location>
        <begin position="420"/>
        <end position="703"/>
    </location>
</feature>
<dbReference type="GO" id="GO:0005886">
    <property type="term" value="C:plasma membrane"/>
    <property type="evidence" value="ECO:0007669"/>
    <property type="project" value="UniProtKB-SubCell"/>
</dbReference>
<keyword evidence="11" id="KW-1133">Transmembrane helix</keyword>
<reference evidence="13" key="1">
    <citation type="submission" date="2023-02" db="EMBL/GenBank/DDBJ databases">
        <title>Genome of toxic invasive species Heracleum sosnowskyi carries increased number of genes despite the absence of recent whole-genome duplications.</title>
        <authorList>
            <person name="Schelkunov M."/>
            <person name="Shtratnikova V."/>
            <person name="Makarenko M."/>
            <person name="Klepikova A."/>
            <person name="Omelchenko D."/>
            <person name="Novikova G."/>
            <person name="Obukhova E."/>
            <person name="Bogdanov V."/>
            <person name="Penin A."/>
            <person name="Logacheva M."/>
        </authorList>
    </citation>
    <scope>NUCLEOTIDE SEQUENCE</scope>
    <source>
        <strain evidence="13">Hsosn_3</strain>
        <tissue evidence="13">Leaf</tissue>
    </source>
</reference>
<evidence type="ECO:0000256" key="3">
    <source>
        <dbReference type="ARBA" id="ARBA00022475"/>
    </source>
</evidence>